<feature type="region of interest" description="Disordered" evidence="1">
    <location>
        <begin position="218"/>
        <end position="249"/>
    </location>
</feature>
<keyword evidence="3" id="KW-1185">Reference proteome</keyword>
<reference evidence="2" key="2">
    <citation type="submission" date="2020-05" db="UniProtKB">
        <authorList>
            <consortium name="EnsemblMetazoa"/>
        </authorList>
    </citation>
    <scope>IDENTIFICATION</scope>
    <source>
        <strain evidence="2">maculatus3</strain>
    </source>
</reference>
<evidence type="ECO:0000313" key="2">
    <source>
        <dbReference type="EnsemblMetazoa" id="AMAM020098-PA"/>
    </source>
</evidence>
<accession>A0A182T5M1</accession>
<dbReference type="Proteomes" id="UP000075901">
    <property type="component" value="Unassembled WGS sequence"/>
</dbReference>
<dbReference type="VEuPathDB" id="VectorBase:AMAM020098"/>
<name>A0A182T5M1_9DIPT</name>
<reference evidence="3" key="1">
    <citation type="submission" date="2013-09" db="EMBL/GenBank/DDBJ databases">
        <title>The Genome Sequence of Anopheles maculatus species B.</title>
        <authorList>
            <consortium name="The Broad Institute Genomics Platform"/>
            <person name="Neafsey D.E."/>
            <person name="Besansky N."/>
            <person name="Howell P."/>
            <person name="Walton C."/>
            <person name="Young S.K."/>
            <person name="Zeng Q."/>
            <person name="Gargeya S."/>
            <person name="Fitzgerald M."/>
            <person name="Haas B."/>
            <person name="Abouelleil A."/>
            <person name="Allen A.W."/>
            <person name="Alvarado L."/>
            <person name="Arachchi H.M."/>
            <person name="Berlin A.M."/>
            <person name="Chapman S.B."/>
            <person name="Gainer-Dewar J."/>
            <person name="Goldberg J."/>
            <person name="Griggs A."/>
            <person name="Gujja S."/>
            <person name="Hansen M."/>
            <person name="Howarth C."/>
            <person name="Imamovic A."/>
            <person name="Ireland A."/>
            <person name="Larimer J."/>
            <person name="McCowan C."/>
            <person name="Murphy C."/>
            <person name="Pearson M."/>
            <person name="Poon T.W."/>
            <person name="Priest M."/>
            <person name="Roberts A."/>
            <person name="Saif S."/>
            <person name="Shea T."/>
            <person name="Sisk P."/>
            <person name="Sykes S."/>
            <person name="Wortman J."/>
            <person name="Nusbaum C."/>
            <person name="Birren B."/>
        </authorList>
    </citation>
    <scope>NUCLEOTIDE SEQUENCE [LARGE SCALE GENOMIC DNA]</scope>
    <source>
        <strain evidence="3">maculatus3</strain>
    </source>
</reference>
<proteinExistence type="predicted"/>
<feature type="compositionally biased region" description="Low complexity" evidence="1">
    <location>
        <begin position="218"/>
        <end position="235"/>
    </location>
</feature>
<feature type="compositionally biased region" description="Basic and acidic residues" evidence="1">
    <location>
        <begin position="236"/>
        <end position="249"/>
    </location>
</feature>
<evidence type="ECO:0000313" key="3">
    <source>
        <dbReference type="Proteomes" id="UP000075901"/>
    </source>
</evidence>
<feature type="region of interest" description="Disordered" evidence="1">
    <location>
        <begin position="1"/>
        <end position="21"/>
    </location>
</feature>
<evidence type="ECO:0000256" key="1">
    <source>
        <dbReference type="SAM" id="MobiDB-lite"/>
    </source>
</evidence>
<dbReference type="EnsemblMetazoa" id="AMAM020098-RA">
    <property type="protein sequence ID" value="AMAM020098-PA"/>
    <property type="gene ID" value="AMAM020098"/>
</dbReference>
<feature type="compositionally biased region" description="Polar residues" evidence="1">
    <location>
        <begin position="1"/>
        <end position="13"/>
    </location>
</feature>
<organism evidence="2 3">
    <name type="scientific">Anopheles maculatus</name>
    <dbReference type="NCBI Taxonomy" id="74869"/>
    <lineage>
        <taxon>Eukaryota</taxon>
        <taxon>Metazoa</taxon>
        <taxon>Ecdysozoa</taxon>
        <taxon>Arthropoda</taxon>
        <taxon>Hexapoda</taxon>
        <taxon>Insecta</taxon>
        <taxon>Pterygota</taxon>
        <taxon>Neoptera</taxon>
        <taxon>Endopterygota</taxon>
        <taxon>Diptera</taxon>
        <taxon>Nematocera</taxon>
        <taxon>Culicoidea</taxon>
        <taxon>Culicidae</taxon>
        <taxon>Anophelinae</taxon>
        <taxon>Anopheles</taxon>
        <taxon>Anopheles maculatus group</taxon>
    </lineage>
</organism>
<sequence>MGKTLKSANATTSRSEEFERNTVDNSHYTIIKPTIGSAGSAKINSLILKRVPSQTTDSEPPFTPPASKSFTQSAATKQATINKRNLVIKRHMSVRELKQLMMRECKNALDETEAARKRLAATGTDKRAPVVNIVLADSEENIDNEPRLNILSDGTKKLVISGKRRSFVENTEFRNGYPPARTIQCLSRTVYIVELATEATMVDVQSKVVKSPCRKMSNQSTAVQSSSSSTFSADLSRNHPPQEADTPVEKTDRLLCSLMNHINEMLRRTNLDISPGKK</sequence>
<protein>
    <submittedName>
        <fullName evidence="2">Uncharacterized protein</fullName>
    </submittedName>
</protein>
<dbReference type="AlphaFoldDB" id="A0A182T5M1"/>